<name>A0A239LDB3_EKHLU</name>
<gene>
    <name evidence="2" type="ORF">SAMN05421640_3135</name>
</gene>
<dbReference type="GO" id="GO:0005840">
    <property type="term" value="C:ribosome"/>
    <property type="evidence" value="ECO:0007669"/>
    <property type="project" value="UniProtKB-KW"/>
</dbReference>
<dbReference type="PROSITE" id="PS51186">
    <property type="entry name" value="GNAT"/>
    <property type="match status" value="1"/>
</dbReference>
<dbReference type="Proteomes" id="UP000198393">
    <property type="component" value="Unassembled WGS sequence"/>
</dbReference>
<evidence type="ECO:0000313" key="3">
    <source>
        <dbReference type="Proteomes" id="UP000198393"/>
    </source>
</evidence>
<dbReference type="EMBL" id="FZPD01000005">
    <property type="protein sequence ID" value="SNT27908.1"/>
    <property type="molecule type" value="Genomic_DNA"/>
</dbReference>
<dbReference type="RefSeq" id="WP_089357814.1">
    <property type="nucleotide sequence ID" value="NZ_FZPD01000005.1"/>
</dbReference>
<dbReference type="InterPro" id="IPR016181">
    <property type="entry name" value="Acyl_CoA_acyltransferase"/>
</dbReference>
<dbReference type="Pfam" id="PF00583">
    <property type="entry name" value="Acetyltransf_1"/>
    <property type="match status" value="1"/>
</dbReference>
<dbReference type="CDD" id="cd04301">
    <property type="entry name" value="NAT_SF"/>
    <property type="match status" value="1"/>
</dbReference>
<reference evidence="2 3" key="1">
    <citation type="submission" date="2017-06" db="EMBL/GenBank/DDBJ databases">
        <authorList>
            <person name="Kim H.J."/>
            <person name="Triplett B.A."/>
        </authorList>
    </citation>
    <scope>NUCLEOTIDE SEQUENCE [LARGE SCALE GENOMIC DNA]</scope>
    <source>
        <strain evidence="2 3">DSM 19307</strain>
    </source>
</reference>
<keyword evidence="2" id="KW-0689">Ribosomal protein</keyword>
<dbReference type="SUPFAM" id="SSF55729">
    <property type="entry name" value="Acyl-CoA N-acyltransferases (Nat)"/>
    <property type="match status" value="1"/>
</dbReference>
<organism evidence="2 3">
    <name type="scientific">Ekhidna lutea</name>
    <dbReference type="NCBI Taxonomy" id="447679"/>
    <lineage>
        <taxon>Bacteria</taxon>
        <taxon>Pseudomonadati</taxon>
        <taxon>Bacteroidota</taxon>
        <taxon>Cytophagia</taxon>
        <taxon>Cytophagales</taxon>
        <taxon>Reichenbachiellaceae</taxon>
        <taxon>Ekhidna</taxon>
    </lineage>
</organism>
<protein>
    <submittedName>
        <fullName evidence="2">Ribosomal protein S18 acetylase RimI</fullName>
    </submittedName>
</protein>
<keyword evidence="2" id="KW-0687">Ribonucleoprotein</keyword>
<feature type="domain" description="N-acetyltransferase" evidence="1">
    <location>
        <begin position="112"/>
        <end position="242"/>
    </location>
</feature>
<dbReference type="OrthoDB" id="1096234at2"/>
<dbReference type="Gene3D" id="3.40.630.30">
    <property type="match status" value="1"/>
</dbReference>
<dbReference type="GO" id="GO:0016747">
    <property type="term" value="F:acyltransferase activity, transferring groups other than amino-acyl groups"/>
    <property type="evidence" value="ECO:0007669"/>
    <property type="project" value="InterPro"/>
</dbReference>
<evidence type="ECO:0000259" key="1">
    <source>
        <dbReference type="PROSITE" id="PS51186"/>
    </source>
</evidence>
<sequence>MDLIKANINNLTALWKAGGQLAGQYIKEEGYCLSVAGSGEWPNKLWFTQSLDMLTLHDIQLKWNLDGVSIPIWGNDLAKQELTLITRGFEEKLTQVAMSMDLTNAPERIDRVVIQKVTNEKMAVTWSNLFQESFGYEVSAETVTKTIGSIEYFIGKHDGVPVGTAVLFMDQHGIAGIHSMGVIPTQRRKGYAEELLIHMMNIARMKGANYATLQASEIGKGLYLKTGFREDFIIKTFIKPKN</sequence>
<accession>A0A239LDB3</accession>
<evidence type="ECO:0000313" key="2">
    <source>
        <dbReference type="EMBL" id="SNT27908.1"/>
    </source>
</evidence>
<proteinExistence type="predicted"/>
<keyword evidence="3" id="KW-1185">Reference proteome</keyword>
<dbReference type="AlphaFoldDB" id="A0A239LDB3"/>
<dbReference type="InterPro" id="IPR000182">
    <property type="entry name" value="GNAT_dom"/>
</dbReference>